<dbReference type="InterPro" id="IPR029058">
    <property type="entry name" value="AB_hydrolase_fold"/>
</dbReference>
<keyword evidence="2" id="KW-0378">Hydrolase</keyword>
<evidence type="ECO:0000259" key="1">
    <source>
        <dbReference type="Pfam" id="PF20408"/>
    </source>
</evidence>
<sequence length="217" mass="23875">MTDCSACDVNPNILVNGAEQPIARLLLAHGAGAGMSHDFMSRLAEALSNQHLEVVRFNFDYMVQALEQQKKRPPDRLPKLVDCMTRVGEQLDHNLPLFVAGKSMGSRVACLVAEGLSARGVIAYGYPFHPPGKPERLRRDELEASAADIFVLQGERDPFGRSDEWSGFQLPEHVSLVAVKDGEHSFKPTKKSGVTQDDNIVFAAEQTARFIKSKLAC</sequence>
<organism evidence="2 3">
    <name type="scientific">Corallincola platygyrae</name>
    <dbReference type="NCBI Taxonomy" id="1193278"/>
    <lineage>
        <taxon>Bacteria</taxon>
        <taxon>Pseudomonadati</taxon>
        <taxon>Pseudomonadota</taxon>
        <taxon>Gammaproteobacteria</taxon>
        <taxon>Alteromonadales</taxon>
        <taxon>Psychromonadaceae</taxon>
        <taxon>Corallincola</taxon>
    </lineage>
</organism>
<accession>A0ABW4XQL1</accession>
<protein>
    <submittedName>
        <fullName evidence="2">Alpha/beta family hydrolase</fullName>
    </submittedName>
</protein>
<dbReference type="RefSeq" id="WP_345342134.1">
    <property type="nucleotide sequence ID" value="NZ_BAABLI010000033.1"/>
</dbReference>
<name>A0ABW4XQL1_9GAMM</name>
<gene>
    <name evidence="2" type="ORF">ACFSJ3_17660</name>
</gene>
<feature type="domain" description="KANL3/Tex30 alpha/beta hydrolase-like" evidence="1">
    <location>
        <begin position="23"/>
        <end position="212"/>
    </location>
</feature>
<dbReference type="Proteomes" id="UP001597380">
    <property type="component" value="Unassembled WGS sequence"/>
</dbReference>
<keyword evidence="3" id="KW-1185">Reference proteome</keyword>
<dbReference type="PANTHER" id="PTHR13136:SF11">
    <property type="entry name" value="TESTIS-EXPRESSED PROTEIN 30"/>
    <property type="match status" value="1"/>
</dbReference>
<evidence type="ECO:0000313" key="3">
    <source>
        <dbReference type="Proteomes" id="UP001597380"/>
    </source>
</evidence>
<dbReference type="InterPro" id="IPR046879">
    <property type="entry name" value="KANL3/Tex30_Abhydrolase"/>
</dbReference>
<dbReference type="PANTHER" id="PTHR13136">
    <property type="entry name" value="TESTIS DEVELOPMENT PROTEIN PRTD"/>
    <property type="match status" value="1"/>
</dbReference>
<proteinExistence type="predicted"/>
<dbReference type="SUPFAM" id="SSF53474">
    <property type="entry name" value="alpha/beta-Hydrolases"/>
    <property type="match status" value="1"/>
</dbReference>
<reference evidence="3" key="1">
    <citation type="journal article" date="2019" name="Int. J. Syst. Evol. Microbiol.">
        <title>The Global Catalogue of Microorganisms (GCM) 10K type strain sequencing project: providing services to taxonomists for standard genome sequencing and annotation.</title>
        <authorList>
            <consortium name="The Broad Institute Genomics Platform"/>
            <consortium name="The Broad Institute Genome Sequencing Center for Infectious Disease"/>
            <person name="Wu L."/>
            <person name="Ma J."/>
        </authorList>
    </citation>
    <scope>NUCLEOTIDE SEQUENCE [LARGE SCALE GENOMIC DNA]</scope>
    <source>
        <strain evidence="3">CGMCC 1.10992</strain>
    </source>
</reference>
<dbReference type="Pfam" id="PF20408">
    <property type="entry name" value="Abhydrolase_11"/>
    <property type="match status" value="1"/>
</dbReference>
<dbReference type="EMBL" id="JBHUHT010000029">
    <property type="protein sequence ID" value="MFD2097822.1"/>
    <property type="molecule type" value="Genomic_DNA"/>
</dbReference>
<comment type="caution">
    <text evidence="2">The sequence shown here is derived from an EMBL/GenBank/DDBJ whole genome shotgun (WGS) entry which is preliminary data.</text>
</comment>
<dbReference type="Gene3D" id="3.40.50.1820">
    <property type="entry name" value="alpha/beta hydrolase"/>
    <property type="match status" value="1"/>
</dbReference>
<evidence type="ECO:0000313" key="2">
    <source>
        <dbReference type="EMBL" id="MFD2097822.1"/>
    </source>
</evidence>
<dbReference type="InterPro" id="IPR026555">
    <property type="entry name" value="NSL3/Tex30"/>
</dbReference>
<dbReference type="GO" id="GO:0016787">
    <property type="term" value="F:hydrolase activity"/>
    <property type="evidence" value="ECO:0007669"/>
    <property type="project" value="UniProtKB-KW"/>
</dbReference>